<evidence type="ECO:0000313" key="11">
    <source>
        <dbReference type="EMBL" id="AGA57259.1"/>
    </source>
</evidence>
<dbReference type="EMBL" id="CP003255">
    <property type="protein sequence ID" value="AGA57259.1"/>
    <property type="molecule type" value="Genomic_DNA"/>
</dbReference>
<dbReference type="KEGG" id="tco:Theco_1085"/>
<dbReference type="CDD" id="cd00383">
    <property type="entry name" value="trans_reg_C"/>
    <property type="match status" value="1"/>
</dbReference>
<proteinExistence type="predicted"/>
<evidence type="ECO:0000259" key="10">
    <source>
        <dbReference type="PROSITE" id="PS51755"/>
    </source>
</evidence>
<gene>
    <name evidence="11" type="ordered locus">Theco_1085</name>
</gene>
<evidence type="ECO:0000256" key="1">
    <source>
        <dbReference type="ARBA" id="ARBA00004496"/>
    </source>
</evidence>
<comment type="caution">
    <text evidence="7">Lacks conserved residue(s) required for the propagation of feature annotation.</text>
</comment>
<name>L0EC98_THECK</name>
<dbReference type="InterPro" id="IPR016032">
    <property type="entry name" value="Sig_transdc_resp-reg_C-effctor"/>
</dbReference>
<evidence type="ECO:0000256" key="6">
    <source>
        <dbReference type="ARBA" id="ARBA00023163"/>
    </source>
</evidence>
<dbReference type="eggNOG" id="COG0745">
    <property type="taxonomic scope" value="Bacteria"/>
</dbReference>
<sequence length="174" mass="19610">MLKMSGIDVCRELRRTSNAGIVMVTARADETDKIIGLEVGADDYVTKPFSLRELHARVRSLIRRLEGRGEPQDKLLKRGDLTISESQMRVWKRGVEIALTPTEFRLLTALAARPGIVYSRLQLLQAAMEDDYLNDERTVDAHISKLRKKIEDDPSKPAFIQTVYGFGYRFGGGA</sequence>
<dbReference type="Gene3D" id="1.10.10.10">
    <property type="entry name" value="Winged helix-like DNA-binding domain superfamily/Winged helix DNA-binding domain"/>
    <property type="match status" value="1"/>
</dbReference>
<dbReference type="InterPro" id="IPR036388">
    <property type="entry name" value="WH-like_DNA-bd_sf"/>
</dbReference>
<dbReference type="GO" id="GO:0000976">
    <property type="term" value="F:transcription cis-regulatory region binding"/>
    <property type="evidence" value="ECO:0007669"/>
    <property type="project" value="TreeGrafter"/>
</dbReference>
<reference evidence="12" key="1">
    <citation type="submission" date="2012-01" db="EMBL/GenBank/DDBJ databases">
        <title>Complete sequence of chromosome of Thermobacillus composti KWC4.</title>
        <authorList>
            <person name="Lucas S."/>
            <person name="Han J."/>
            <person name="Lapidus A."/>
            <person name="Cheng J.-F."/>
            <person name="Goodwin L."/>
            <person name="Pitluck S."/>
            <person name="Peters L."/>
            <person name="Ovchinnikova G."/>
            <person name="Teshima H."/>
            <person name="Detter J.C."/>
            <person name="Han C."/>
            <person name="Tapia R."/>
            <person name="Land M."/>
            <person name="Hauser L."/>
            <person name="Kyrpides N."/>
            <person name="Ivanova N."/>
            <person name="Pagani I."/>
            <person name="Anderson I."/>
            <person name="Woyke T."/>
        </authorList>
    </citation>
    <scope>NUCLEOTIDE SEQUENCE [LARGE SCALE GENOMIC DNA]</scope>
    <source>
        <strain evidence="12">DSM 18247 / JCM 13945 / KWC4</strain>
    </source>
</reference>
<dbReference type="STRING" id="717605.Theco_1085"/>
<dbReference type="PROSITE" id="PS51755">
    <property type="entry name" value="OMPR_PHOB"/>
    <property type="match status" value="1"/>
</dbReference>
<dbReference type="PANTHER" id="PTHR48111">
    <property type="entry name" value="REGULATOR OF RPOS"/>
    <property type="match status" value="1"/>
</dbReference>
<protein>
    <submittedName>
        <fullName evidence="11">Response regulator with CheY-like receiver domain and winged-helix DNA-binding domain</fullName>
    </submittedName>
</protein>
<evidence type="ECO:0000259" key="9">
    <source>
        <dbReference type="PROSITE" id="PS50110"/>
    </source>
</evidence>
<evidence type="ECO:0000256" key="8">
    <source>
        <dbReference type="PROSITE-ProRule" id="PRU01091"/>
    </source>
</evidence>
<evidence type="ECO:0000256" key="5">
    <source>
        <dbReference type="ARBA" id="ARBA00023125"/>
    </source>
</evidence>
<evidence type="ECO:0000256" key="7">
    <source>
        <dbReference type="PROSITE-ProRule" id="PRU00169"/>
    </source>
</evidence>
<dbReference type="SUPFAM" id="SSF46894">
    <property type="entry name" value="C-terminal effector domain of the bipartite response regulators"/>
    <property type="match status" value="1"/>
</dbReference>
<dbReference type="SUPFAM" id="SSF52172">
    <property type="entry name" value="CheY-like"/>
    <property type="match status" value="1"/>
</dbReference>
<feature type="DNA-binding region" description="OmpR/PhoB-type" evidence="8">
    <location>
        <begin position="73"/>
        <end position="172"/>
    </location>
</feature>
<dbReference type="AlphaFoldDB" id="L0EC98"/>
<dbReference type="FunFam" id="1.10.10.10:FF:000018">
    <property type="entry name" value="DNA-binding response regulator ResD"/>
    <property type="match status" value="1"/>
</dbReference>
<dbReference type="Pfam" id="PF00072">
    <property type="entry name" value="Response_reg"/>
    <property type="match status" value="1"/>
</dbReference>
<keyword evidence="4" id="KW-0805">Transcription regulation</keyword>
<dbReference type="InterPro" id="IPR039420">
    <property type="entry name" value="WalR-like"/>
</dbReference>
<dbReference type="GO" id="GO:0006355">
    <property type="term" value="P:regulation of DNA-templated transcription"/>
    <property type="evidence" value="ECO:0007669"/>
    <property type="project" value="InterPro"/>
</dbReference>
<feature type="domain" description="OmpR/PhoB-type" evidence="10">
    <location>
        <begin position="73"/>
        <end position="172"/>
    </location>
</feature>
<keyword evidence="6" id="KW-0804">Transcription</keyword>
<dbReference type="InterPro" id="IPR001867">
    <property type="entry name" value="OmpR/PhoB-type_DNA-bd"/>
</dbReference>
<keyword evidence="2" id="KW-0597">Phosphoprotein</keyword>
<organism evidence="11 12">
    <name type="scientific">Thermobacillus composti (strain DSM 18247 / JCM 13945 / KWC4)</name>
    <dbReference type="NCBI Taxonomy" id="717605"/>
    <lineage>
        <taxon>Bacteria</taxon>
        <taxon>Bacillati</taxon>
        <taxon>Bacillota</taxon>
        <taxon>Bacilli</taxon>
        <taxon>Bacillales</taxon>
        <taxon>Paenibacillaceae</taxon>
        <taxon>Thermobacillus</taxon>
    </lineage>
</organism>
<dbReference type="Proteomes" id="UP000010795">
    <property type="component" value="Chromosome"/>
</dbReference>
<dbReference type="PANTHER" id="PTHR48111:SF40">
    <property type="entry name" value="PHOSPHATE REGULON TRANSCRIPTIONAL REGULATORY PROTEIN PHOB"/>
    <property type="match status" value="1"/>
</dbReference>
<evidence type="ECO:0000313" key="12">
    <source>
        <dbReference type="Proteomes" id="UP000010795"/>
    </source>
</evidence>
<keyword evidence="5 8" id="KW-0238">DNA-binding</keyword>
<keyword evidence="3" id="KW-0902">Two-component regulatory system</keyword>
<dbReference type="OrthoDB" id="9802426at2"/>
<accession>L0EC98</accession>
<dbReference type="InterPro" id="IPR011006">
    <property type="entry name" value="CheY-like_superfamily"/>
</dbReference>
<feature type="domain" description="Response regulatory" evidence="9">
    <location>
        <begin position="1"/>
        <end position="62"/>
    </location>
</feature>
<keyword evidence="12" id="KW-1185">Reference proteome</keyword>
<dbReference type="SMART" id="SM00862">
    <property type="entry name" value="Trans_reg_C"/>
    <property type="match status" value="1"/>
</dbReference>
<dbReference type="InterPro" id="IPR001789">
    <property type="entry name" value="Sig_transdc_resp-reg_receiver"/>
</dbReference>
<dbReference type="Gene3D" id="6.10.250.690">
    <property type="match status" value="1"/>
</dbReference>
<dbReference type="GO" id="GO:0000156">
    <property type="term" value="F:phosphorelay response regulator activity"/>
    <property type="evidence" value="ECO:0007669"/>
    <property type="project" value="TreeGrafter"/>
</dbReference>
<dbReference type="PROSITE" id="PS50110">
    <property type="entry name" value="RESPONSE_REGULATORY"/>
    <property type="match status" value="1"/>
</dbReference>
<dbReference type="GO" id="GO:0032993">
    <property type="term" value="C:protein-DNA complex"/>
    <property type="evidence" value="ECO:0007669"/>
    <property type="project" value="TreeGrafter"/>
</dbReference>
<evidence type="ECO:0000256" key="2">
    <source>
        <dbReference type="ARBA" id="ARBA00022553"/>
    </source>
</evidence>
<evidence type="ECO:0000256" key="4">
    <source>
        <dbReference type="ARBA" id="ARBA00023015"/>
    </source>
</evidence>
<dbReference type="HOGENOM" id="CLU_000445_30_8_9"/>
<dbReference type="GO" id="GO:0005829">
    <property type="term" value="C:cytosol"/>
    <property type="evidence" value="ECO:0007669"/>
    <property type="project" value="TreeGrafter"/>
</dbReference>
<comment type="subcellular location">
    <subcellularLocation>
        <location evidence="1">Cytoplasm</location>
    </subcellularLocation>
</comment>
<dbReference type="Pfam" id="PF00486">
    <property type="entry name" value="Trans_reg_C"/>
    <property type="match status" value="1"/>
</dbReference>
<evidence type="ECO:0000256" key="3">
    <source>
        <dbReference type="ARBA" id="ARBA00023012"/>
    </source>
</evidence>